<gene>
    <name evidence="2" type="primary">Contig892.g968</name>
    <name evidence="2" type="ORF">STYLEM_6195</name>
</gene>
<feature type="compositionally biased region" description="Polar residues" evidence="1">
    <location>
        <begin position="42"/>
        <end position="51"/>
    </location>
</feature>
<accession>A0A078A4N8</accession>
<dbReference type="Proteomes" id="UP000039865">
    <property type="component" value="Unassembled WGS sequence"/>
</dbReference>
<keyword evidence="3" id="KW-1185">Reference proteome</keyword>
<feature type="region of interest" description="Disordered" evidence="1">
    <location>
        <begin position="1131"/>
        <end position="1152"/>
    </location>
</feature>
<dbReference type="InParanoid" id="A0A078A4N8"/>
<dbReference type="OMA" id="RSRINIQ"/>
<feature type="compositionally biased region" description="Polar residues" evidence="1">
    <location>
        <begin position="789"/>
        <end position="805"/>
    </location>
</feature>
<protein>
    <submittedName>
        <fullName evidence="2">Uncharacterized protein</fullName>
    </submittedName>
</protein>
<feature type="region of interest" description="Disordered" evidence="1">
    <location>
        <begin position="694"/>
        <end position="747"/>
    </location>
</feature>
<feature type="compositionally biased region" description="Basic residues" evidence="1">
    <location>
        <begin position="727"/>
        <end position="741"/>
    </location>
</feature>
<feature type="region of interest" description="Disordered" evidence="1">
    <location>
        <begin position="339"/>
        <end position="397"/>
    </location>
</feature>
<feature type="compositionally biased region" description="Low complexity" evidence="1">
    <location>
        <begin position="432"/>
        <end position="453"/>
    </location>
</feature>
<proteinExistence type="predicted"/>
<feature type="compositionally biased region" description="Polar residues" evidence="1">
    <location>
        <begin position="482"/>
        <end position="500"/>
    </location>
</feature>
<dbReference type="EMBL" id="CCKQ01005960">
    <property type="protein sequence ID" value="CDW77235.1"/>
    <property type="molecule type" value="Genomic_DNA"/>
</dbReference>
<feature type="region of interest" description="Disordered" evidence="1">
    <location>
        <begin position="789"/>
        <end position="811"/>
    </location>
</feature>
<feature type="compositionally biased region" description="Polar residues" evidence="1">
    <location>
        <begin position="295"/>
        <end position="309"/>
    </location>
</feature>
<evidence type="ECO:0000256" key="1">
    <source>
        <dbReference type="SAM" id="MobiDB-lite"/>
    </source>
</evidence>
<dbReference type="AlphaFoldDB" id="A0A078A4N8"/>
<name>A0A078A4N8_STYLE</name>
<organism evidence="2 3">
    <name type="scientific">Stylonychia lemnae</name>
    <name type="common">Ciliate</name>
    <dbReference type="NCBI Taxonomy" id="5949"/>
    <lineage>
        <taxon>Eukaryota</taxon>
        <taxon>Sar</taxon>
        <taxon>Alveolata</taxon>
        <taxon>Ciliophora</taxon>
        <taxon>Intramacronucleata</taxon>
        <taxon>Spirotrichea</taxon>
        <taxon>Stichotrichia</taxon>
        <taxon>Sporadotrichida</taxon>
        <taxon>Oxytrichidae</taxon>
        <taxon>Stylonychinae</taxon>
        <taxon>Stylonychia</taxon>
    </lineage>
</organism>
<sequence>MMNLNSNYKETSPLGQQFNEFLKSTQGVDQYNQIYTQMSGQYDLSQNNRKSQVQRERGKQGENYNLEADRGKQQMIKKMANKGREASEPPPQIQQSLHTQGIQGHQILSGDHRRVQDILQESENEESYQSSFLEVQEVQNIAQITGENDERLELRKQRQNSLNRSHKQQGYYAKMIPSFTNEKRRHLFFNHPKRGFGYVNQEIEEELWRFQKEIEEKFAGSLVNKNFKFPFLQNRERQEMSLHNQQPQEQQQLEEIQNQNGINIKLLNELTDDQKQNYIRSLLYPQRPESYLVQVNQSQEKMQRQSSEQHLAKSKSKKESQVTNQKIIQSRAIQLFNPKEAMQSPIKSTQVQSSLDNRTPPSVYQITSSNKQQMNQTGSSRNQKIQKVGNYSSQSYKGVKTTTNKTLSQHHITKITDFNSITMDKQRSVQYQQDSQSQSQINDQNSQSIKSQKTSALNQYNQSRNRQLNHKSIHLSYKPSKSVLQPSIQSDNKQTSSQQIEQNFKKNLLASNELSKNSSIIQPSKQKSHVLMMSQQQDRKKKDSSSRQLPVFQTKSINDKKKFNDIKHHLNFDSIQVDQNIPSHRDVTQISNMNNYMTSQTEEAQMYESNVIHTEPVYGSLRHNNMSSISHQYNRNTPKSNAQKQNGFQTQNGNIQINSFYQSFNNAKSNQSHNQQAIIIKSRNANLKLIQGSNDSLGGKLMASQRNQSSQERSKNSKANTNYIQSNKKKVTNKSSYHQKLRRESSNDSMNITEIRTNQQSRLDNCKIRSMSNNQREVVSSSQNVDKNIVRNSSPTKTNLDNLNKSTEKNNHQRSLTMTSQFYPINQNHLAQSPIMFQKQQSYPQQVTDRINSRNIVHSTTKAVNSMPINNLKNQSYTLFKNENNNVSTKIVYTHNDVPQYQEYQDTQMFSESLNYQNQHKQKETKCSIIEEIVGLSNASSMVETQQRQISNFNQQNYQIVPIIHLQQQQNQPRHHRNHGNSDQTIFINHMKNNSSAQDSKSSGRLSPAIWSSKIPVIPQKIIKSPINKTLVKNKNTPNSTNKLKGISNLSQTHSQLRAFIDKSQSTTKTSTIYLVKPQHKQNQRSMQNVKAIMNQSGQLHRRNYTKNEISIEAGGSCETLLSTRIVAPSKNQSISHKIDNPSSRHSHIRAL</sequence>
<feature type="region of interest" description="Disordered" evidence="1">
    <location>
        <begin position="517"/>
        <end position="553"/>
    </location>
</feature>
<feature type="region of interest" description="Disordered" evidence="1">
    <location>
        <begin position="42"/>
        <end position="100"/>
    </location>
</feature>
<feature type="compositionally biased region" description="Polar residues" evidence="1">
    <location>
        <begin position="1131"/>
        <end position="1144"/>
    </location>
</feature>
<feature type="region of interest" description="Disordered" evidence="1">
    <location>
        <begin position="426"/>
        <end position="457"/>
    </location>
</feature>
<feature type="region of interest" description="Disordered" evidence="1">
    <location>
        <begin position="480"/>
        <end position="500"/>
    </location>
</feature>
<evidence type="ECO:0000313" key="2">
    <source>
        <dbReference type="EMBL" id="CDW77235.1"/>
    </source>
</evidence>
<evidence type="ECO:0000313" key="3">
    <source>
        <dbReference type="Proteomes" id="UP000039865"/>
    </source>
</evidence>
<feature type="region of interest" description="Disordered" evidence="1">
    <location>
        <begin position="295"/>
        <end position="324"/>
    </location>
</feature>
<reference evidence="2 3" key="1">
    <citation type="submission" date="2014-06" db="EMBL/GenBank/DDBJ databases">
        <authorList>
            <person name="Swart Estienne"/>
        </authorList>
    </citation>
    <scope>NUCLEOTIDE SEQUENCE [LARGE SCALE GENOMIC DNA]</scope>
    <source>
        <strain evidence="2 3">130c</strain>
    </source>
</reference>
<feature type="compositionally biased region" description="Polar residues" evidence="1">
    <location>
        <begin position="345"/>
        <end position="397"/>
    </location>
</feature>
<feature type="compositionally biased region" description="Polar residues" evidence="1">
    <location>
        <begin position="704"/>
        <end position="726"/>
    </location>
</feature>